<proteinExistence type="predicted"/>
<dbReference type="Pfam" id="PF13962">
    <property type="entry name" value="PGG"/>
    <property type="match status" value="2"/>
</dbReference>
<feature type="transmembrane region" description="Helical" evidence="3">
    <location>
        <begin position="1449"/>
        <end position="1477"/>
    </location>
</feature>
<accession>A0A6N2NAR1</accession>
<feature type="compositionally biased region" description="Polar residues" evidence="2">
    <location>
        <begin position="1190"/>
        <end position="1199"/>
    </location>
</feature>
<dbReference type="EMBL" id="CAADRP010002251">
    <property type="protein sequence ID" value="VFU64125.1"/>
    <property type="molecule type" value="Genomic_DNA"/>
</dbReference>
<dbReference type="GO" id="GO:0016020">
    <property type="term" value="C:membrane"/>
    <property type="evidence" value="ECO:0007669"/>
    <property type="project" value="TreeGrafter"/>
</dbReference>
<evidence type="ECO:0000259" key="4">
    <source>
        <dbReference type="Pfam" id="PF13962"/>
    </source>
</evidence>
<dbReference type="Pfam" id="PF12796">
    <property type="entry name" value="Ank_2"/>
    <property type="match status" value="3"/>
</dbReference>
<dbReference type="InterPro" id="IPR026961">
    <property type="entry name" value="PGG_dom"/>
</dbReference>
<feature type="region of interest" description="Disordered" evidence="2">
    <location>
        <begin position="456"/>
        <end position="493"/>
    </location>
</feature>
<feature type="repeat" description="ANK" evidence="1">
    <location>
        <begin position="1669"/>
        <end position="1701"/>
    </location>
</feature>
<dbReference type="SUPFAM" id="SSF48403">
    <property type="entry name" value="Ankyrin repeat"/>
    <property type="match status" value="5"/>
</dbReference>
<feature type="repeat" description="ANK" evidence="1">
    <location>
        <begin position="886"/>
        <end position="918"/>
    </location>
</feature>
<feature type="transmembrane region" description="Helical" evidence="3">
    <location>
        <begin position="723"/>
        <end position="749"/>
    </location>
</feature>
<organism evidence="5">
    <name type="scientific">Salix viminalis</name>
    <name type="common">Common osier</name>
    <name type="synonym">Basket willow</name>
    <dbReference type="NCBI Taxonomy" id="40686"/>
    <lineage>
        <taxon>Eukaryota</taxon>
        <taxon>Viridiplantae</taxon>
        <taxon>Streptophyta</taxon>
        <taxon>Embryophyta</taxon>
        <taxon>Tracheophyta</taxon>
        <taxon>Spermatophyta</taxon>
        <taxon>Magnoliopsida</taxon>
        <taxon>eudicotyledons</taxon>
        <taxon>Gunneridae</taxon>
        <taxon>Pentapetalae</taxon>
        <taxon>rosids</taxon>
        <taxon>fabids</taxon>
        <taxon>Malpighiales</taxon>
        <taxon>Salicaceae</taxon>
        <taxon>Saliceae</taxon>
        <taxon>Salix</taxon>
    </lineage>
</organism>
<feature type="region of interest" description="Disordered" evidence="2">
    <location>
        <begin position="1069"/>
        <end position="1089"/>
    </location>
</feature>
<keyword evidence="3" id="KW-1133">Transmembrane helix</keyword>
<feature type="domain" description="PGG" evidence="4">
    <location>
        <begin position="1410"/>
        <end position="1520"/>
    </location>
</feature>
<feature type="region of interest" description="Disordered" evidence="2">
    <location>
        <begin position="1144"/>
        <end position="1199"/>
    </location>
</feature>
<gene>
    <name evidence="5" type="ORF">SVIM_LOCUS491037</name>
</gene>
<feature type="repeat" description="ANK" evidence="1">
    <location>
        <begin position="920"/>
        <end position="952"/>
    </location>
</feature>
<sequence length="1858" mass="208237">MSFPLMEKPYRAAMRGDWKNIIDHYQDRSVDLFLPVTLSADTALHIAVYSKQAEPLQSLLGIVERIKNFLPDIDSPAPEKEHLSTDQMKFLKRKNEFGNTALHEATICGNYEAVRLLVDQCADLLDEKNKYGETPLFTAAAFAEAEIVEFLFSSNPEQCVNDECRLLEIHRQRSGDGLSIVSAAIKGQHFETALMLLELDDSLHDLKDEDGVDALQLLAHMPTAFDSGVSMGIFERLIYRCMLILTTILDLACNFAYMFLVCIHINLTLYHVAGLPVKRQDKLKSQLEAWFKERKEKRDLESGQRRESEAPVSGQGRESEAPVSGQGREAAAPESGQGREAEAPVSGQGRESEAPESGQGREAAAPESGQGREAEAPVSGQGRESEAPESGQGRESEAPESGTERNQRGGILKYLKVPKGSWLERFWNQKTKHVFALKVAKILIKKDDESLNKVNITITDEEPGPAGKENGKGENKSSEITSEGNNTKESQRQEHIPLFIATINGIEEIVWEIIDQYPHAIEKLNEERQSILDVAVMHRQKKIFSLVKQQKVPLARLHRVIDNMGNTLLHHVADMKHYRGGTKPGPALKLQEELQWFEQVQEVIPSHYVTLQNKTGKTAEDLFKVSHKEQLESAQKWIKETTQSCSTVAALVATVVFAAAYTVPGGSDEEGTPNFITSPYFLVFTVSDVLSLASSLTSLVVFLSLLTSPFELKEFHFSLPRKLLFGFTFLFFAVITTMLSFGATILILIQSERKLTTLLLSIAAFLPVLVFAIMQFRLYVSFMGSTVNILKITGKALPRIKPYRSAMRGDWKNIIHFYQDRPMCLSSPVTLSEDTALHIAVYSKQAEPLQSLLGIVEEYMTNFMPGMDAPASENEQMKFLRSKNKFGNTALHEATICGNYEAVTLLVRRCPDLLTDENKYGETPLFTAAAFGEADIVAFLLKSEPEQCVNDERRLSEIHRKRGDGLSILSAAIKGQHFGSNFCLYRILKFKKYNLPMPNFMNAETSLLLLELDGSLHNLKDEDGRTALQYLADMPSAFKSGYSMGIFETLLYCCLPVIPHHKVKLKLQPGGQAGQGATRDPESGSGSSLEWNQRGGLLNYLKPPKVGFWPARLERFWNQKIKHVFALKLAKLLIQKDDQSWKSVSKTEAGQEENQTGPPSSQVKQGHQKKGKEEEQGMGGGGNKKGENELSYSGQPSEIPSKSKELEAVQHPTAQPSVMSSSLTSNEQISLFLATGNGIEEIVRGIIKQYPHAIKKLHETNSSLTREERIPLFLATRNGIEEIVWEIIDQYPHAIEKLNDEGQSILDVAVMHRQKKIFSLVKQQKVPLARLHRVIDNMGNTLLHHVADMKHYRGGTKPGPALKLQEELQWYEQVREVIPFHYATLPNKKGKTAGDLFKESHEKQLENARTWIKETTQSCSTVSALVATVVFAAAYTVPGGSDENGKPNFIASPYFLVFTVSDVLSLASSLTSLVVFLSLLTSPFEQQDFRISLPRKLLVGFTFLFFAVITTMLSFGATILILIQSERKLTTLLLSIAAFLPVLVFAIMQFRLYVSFMGSTYNIRKITEKARPPFLFPCLPREKKLQNMRSLSIREIPYRSAISGEWENMVDYYEKFPGELLRPVTLSLDTGFHLAVHSNKGKPLEDLLKIMEKEESSSEIESLKRKNKFGNTALHEATINGNYQAVRLLVERCADLLSMRNEDGETPLFTAAGFGQAGIVKFLILSQQEQCVNDQWRLLPIHRKRSKDKQSILGAAIVGQHFETALLLLEVDESLHSMEDNKKRTALQLLAEIPSAFESGFPMGIFQRLFYCCLPARRHHKVKLEEKTREQASQGTVGDPERGQWSCSEWNPVLECIF</sequence>
<reference evidence="5" key="1">
    <citation type="submission" date="2019-03" db="EMBL/GenBank/DDBJ databases">
        <authorList>
            <person name="Mank J."/>
            <person name="Almeida P."/>
        </authorList>
    </citation>
    <scope>NUCLEOTIDE SEQUENCE</scope>
    <source>
        <strain evidence="5">78183</strain>
    </source>
</reference>
<keyword evidence="3" id="KW-0472">Membrane</keyword>
<dbReference type="PANTHER" id="PTHR24177:SF331">
    <property type="entry name" value="PGG DOMAIN-CONTAINING PROTEIN"/>
    <property type="match status" value="1"/>
</dbReference>
<dbReference type="PROSITE" id="PS50297">
    <property type="entry name" value="ANK_REP_REGION"/>
    <property type="match status" value="2"/>
</dbReference>
<feature type="transmembrane region" description="Helical" evidence="3">
    <location>
        <begin position="1497"/>
        <end position="1523"/>
    </location>
</feature>
<dbReference type="InterPro" id="IPR002110">
    <property type="entry name" value="Ankyrin_rpt"/>
</dbReference>
<feature type="compositionally biased region" description="Polar residues" evidence="2">
    <location>
        <begin position="1144"/>
        <end position="1163"/>
    </location>
</feature>
<evidence type="ECO:0000256" key="2">
    <source>
        <dbReference type="SAM" id="MobiDB-lite"/>
    </source>
</evidence>
<name>A0A6N2NAR1_SALVM</name>
<feature type="region of interest" description="Disordered" evidence="2">
    <location>
        <begin position="295"/>
        <end position="410"/>
    </location>
</feature>
<keyword evidence="1" id="KW-0040">ANK repeat</keyword>
<protein>
    <recommendedName>
        <fullName evidence="4">PGG domain-containing protein</fullName>
    </recommendedName>
</protein>
<evidence type="ECO:0000313" key="5">
    <source>
        <dbReference type="EMBL" id="VFU64125.1"/>
    </source>
</evidence>
<feature type="compositionally biased region" description="Basic and acidic residues" evidence="2">
    <location>
        <begin position="295"/>
        <end position="309"/>
    </location>
</feature>
<evidence type="ECO:0000256" key="3">
    <source>
        <dbReference type="SAM" id="Phobius"/>
    </source>
</evidence>
<feature type="transmembrane region" description="Helical" evidence="3">
    <location>
        <begin position="755"/>
        <end position="774"/>
    </location>
</feature>
<keyword evidence="3" id="KW-0812">Transmembrane</keyword>
<dbReference type="PROSITE" id="PS50088">
    <property type="entry name" value="ANK_REPEAT"/>
    <property type="match status" value="4"/>
</dbReference>
<feature type="domain" description="PGG" evidence="4">
    <location>
        <begin position="636"/>
        <end position="746"/>
    </location>
</feature>
<dbReference type="SMART" id="SM00248">
    <property type="entry name" value="ANK"/>
    <property type="match status" value="14"/>
</dbReference>
<feature type="transmembrane region" description="Helical" evidence="3">
    <location>
        <begin position="1529"/>
        <end position="1554"/>
    </location>
</feature>
<evidence type="ECO:0000256" key="1">
    <source>
        <dbReference type="PROSITE-ProRule" id="PRU00023"/>
    </source>
</evidence>
<feature type="compositionally biased region" description="Polar residues" evidence="2">
    <location>
        <begin position="478"/>
        <end position="488"/>
    </location>
</feature>
<feature type="repeat" description="ANK" evidence="1">
    <location>
        <begin position="97"/>
        <end position="129"/>
    </location>
</feature>
<dbReference type="PANTHER" id="PTHR24177">
    <property type="entry name" value="CASKIN"/>
    <property type="match status" value="1"/>
</dbReference>
<dbReference type="Gene3D" id="1.25.40.20">
    <property type="entry name" value="Ankyrin repeat-containing domain"/>
    <property type="match status" value="5"/>
</dbReference>
<dbReference type="InterPro" id="IPR036770">
    <property type="entry name" value="Ankyrin_rpt-contain_sf"/>
</dbReference>
<feature type="compositionally biased region" description="Basic and acidic residues" evidence="2">
    <location>
        <begin position="392"/>
        <end position="407"/>
    </location>
</feature>